<reference evidence="3" key="1">
    <citation type="submission" date="2013-09" db="EMBL/GenBank/DDBJ databases">
        <title>Corchorus olitorius genome sequencing.</title>
        <authorList>
            <person name="Alam M."/>
            <person name="Haque M.S."/>
            <person name="Islam M.S."/>
            <person name="Emdad E.M."/>
            <person name="Islam M.M."/>
            <person name="Ahmed B."/>
            <person name="Halim A."/>
            <person name="Hossen Q.M.M."/>
            <person name="Hossain M.Z."/>
            <person name="Ahmed R."/>
            <person name="Khan M.M."/>
            <person name="Islam R."/>
            <person name="Rashid M.M."/>
            <person name="Khan S.A."/>
            <person name="Rahman M.S."/>
            <person name="Alam M."/>
            <person name="Yahiya A.S."/>
            <person name="Khan M.S."/>
            <person name="Azam M.S."/>
            <person name="Haque T."/>
            <person name="Lashkar M.Z.H."/>
            <person name="Akhand A.I."/>
            <person name="Morshed G."/>
            <person name="Roy S."/>
            <person name="Uddin K.S."/>
            <person name="Rabeya T."/>
            <person name="Hossain A.S."/>
            <person name="Chowdhury A."/>
            <person name="Snigdha A.R."/>
            <person name="Mortoza M.S."/>
            <person name="Matin S.A."/>
            <person name="Hoque S.M.E."/>
            <person name="Islam M.K."/>
            <person name="Roy D.K."/>
            <person name="Haider R."/>
            <person name="Moosa M.M."/>
            <person name="Elias S.M."/>
            <person name="Hasan A.M."/>
            <person name="Jahan S."/>
            <person name="Shafiuddin M."/>
            <person name="Mahmood N."/>
            <person name="Shommy N.S."/>
        </authorList>
    </citation>
    <scope>NUCLEOTIDE SEQUENCE [LARGE SCALE GENOMIC DNA]</scope>
    <source>
        <strain evidence="3">cv. O-4</strain>
    </source>
</reference>
<proteinExistence type="predicted"/>
<dbReference type="EMBL" id="AWUE01018132">
    <property type="protein sequence ID" value="OMO82511.1"/>
    <property type="molecule type" value="Genomic_DNA"/>
</dbReference>
<name>A0A1R3IJ20_9ROSI</name>
<evidence type="ECO:0000256" key="1">
    <source>
        <dbReference type="SAM" id="MobiDB-lite"/>
    </source>
</evidence>
<gene>
    <name evidence="2" type="ORF">COLO4_22954</name>
</gene>
<dbReference type="AlphaFoldDB" id="A0A1R3IJ20"/>
<accession>A0A1R3IJ20</accession>
<organism evidence="2 3">
    <name type="scientific">Corchorus olitorius</name>
    <dbReference type="NCBI Taxonomy" id="93759"/>
    <lineage>
        <taxon>Eukaryota</taxon>
        <taxon>Viridiplantae</taxon>
        <taxon>Streptophyta</taxon>
        <taxon>Embryophyta</taxon>
        <taxon>Tracheophyta</taxon>
        <taxon>Spermatophyta</taxon>
        <taxon>Magnoliopsida</taxon>
        <taxon>eudicotyledons</taxon>
        <taxon>Gunneridae</taxon>
        <taxon>Pentapetalae</taxon>
        <taxon>rosids</taxon>
        <taxon>malvids</taxon>
        <taxon>Malvales</taxon>
        <taxon>Malvaceae</taxon>
        <taxon>Grewioideae</taxon>
        <taxon>Apeibeae</taxon>
        <taxon>Corchorus</taxon>
    </lineage>
</organism>
<evidence type="ECO:0000313" key="2">
    <source>
        <dbReference type="EMBL" id="OMO82511.1"/>
    </source>
</evidence>
<feature type="compositionally biased region" description="Low complexity" evidence="1">
    <location>
        <begin position="1"/>
        <end position="10"/>
    </location>
</feature>
<comment type="caution">
    <text evidence="2">The sequence shown here is derived from an EMBL/GenBank/DDBJ whole genome shotgun (WGS) entry which is preliminary data.</text>
</comment>
<protein>
    <submittedName>
        <fullName evidence="2">Uncharacterized protein</fullName>
    </submittedName>
</protein>
<dbReference type="OrthoDB" id="551907at2759"/>
<sequence length="88" mass="9689">MESSLTSSESSGRKEEEQIPINENIGTRNSNPCVELSLMDIHPENKTFLSGSSNQANGKKRSASNISDGICVEQPLDNARVRLTRVRK</sequence>
<evidence type="ECO:0000313" key="3">
    <source>
        <dbReference type="Proteomes" id="UP000187203"/>
    </source>
</evidence>
<dbReference type="Proteomes" id="UP000187203">
    <property type="component" value="Unassembled WGS sequence"/>
</dbReference>
<feature type="region of interest" description="Disordered" evidence="1">
    <location>
        <begin position="1"/>
        <end position="31"/>
    </location>
</feature>
<keyword evidence="3" id="KW-1185">Reference proteome</keyword>